<keyword evidence="2" id="KW-1185">Reference proteome</keyword>
<dbReference type="InterPro" id="IPR044992">
    <property type="entry name" value="ChyE-like"/>
</dbReference>
<accession>A0A9P9WB76</accession>
<reference evidence="1" key="1">
    <citation type="submission" date="2021-03" db="EMBL/GenBank/DDBJ databases">
        <title>Revisited historic fungal species revealed as producer of novel bioactive compounds through whole genome sequencing and comparative genomics.</title>
        <authorList>
            <person name="Vignolle G.A."/>
            <person name="Hochenegger N."/>
            <person name="Mach R.L."/>
            <person name="Mach-Aigner A.R."/>
            <person name="Javad Rahimi M."/>
            <person name="Salim K.A."/>
            <person name="Chan C.M."/>
            <person name="Lim L.B.L."/>
            <person name="Cai F."/>
            <person name="Druzhinina I.S."/>
            <person name="U'Ren J.M."/>
            <person name="Derntl C."/>
        </authorList>
    </citation>
    <scope>NUCLEOTIDE SEQUENCE</scope>
    <source>
        <strain evidence="1">TUCIM 5799</strain>
    </source>
</reference>
<evidence type="ECO:0000313" key="1">
    <source>
        <dbReference type="EMBL" id="KAI1856013.1"/>
    </source>
</evidence>
<dbReference type="Proteomes" id="UP000829685">
    <property type="component" value="Unassembled WGS sequence"/>
</dbReference>
<dbReference type="CDD" id="cd01741">
    <property type="entry name" value="GATase1_1"/>
    <property type="match status" value="1"/>
</dbReference>
<dbReference type="PANTHER" id="PTHR42695">
    <property type="entry name" value="GLUTAMINE AMIDOTRANSFERASE YLR126C-RELATED"/>
    <property type="match status" value="1"/>
</dbReference>
<dbReference type="InterPro" id="IPR029062">
    <property type="entry name" value="Class_I_gatase-like"/>
</dbReference>
<dbReference type="Gene3D" id="3.40.50.880">
    <property type="match status" value="1"/>
</dbReference>
<evidence type="ECO:0000313" key="2">
    <source>
        <dbReference type="Proteomes" id="UP000829685"/>
    </source>
</evidence>
<organism evidence="1 2">
    <name type="scientific">Neoarthrinium moseri</name>
    <dbReference type="NCBI Taxonomy" id="1658444"/>
    <lineage>
        <taxon>Eukaryota</taxon>
        <taxon>Fungi</taxon>
        <taxon>Dikarya</taxon>
        <taxon>Ascomycota</taxon>
        <taxon>Pezizomycotina</taxon>
        <taxon>Sordariomycetes</taxon>
        <taxon>Xylariomycetidae</taxon>
        <taxon>Amphisphaeriales</taxon>
        <taxon>Apiosporaceae</taxon>
        <taxon>Neoarthrinium</taxon>
    </lineage>
</organism>
<dbReference type="SUPFAM" id="SSF52317">
    <property type="entry name" value="Class I glutamine amidotransferase-like"/>
    <property type="match status" value="1"/>
</dbReference>
<dbReference type="AlphaFoldDB" id="A0A9P9WB76"/>
<dbReference type="PANTHER" id="PTHR42695:SF6">
    <property type="entry name" value="GLUTAMINE AMIDOTRANSFERASE DOMAIN-CONTAINING PROTEIN"/>
    <property type="match status" value="1"/>
</dbReference>
<comment type="caution">
    <text evidence="1">The sequence shown here is derived from an EMBL/GenBank/DDBJ whole genome shotgun (WGS) entry which is preliminary data.</text>
</comment>
<gene>
    <name evidence="1" type="ORF">JX265_011910</name>
</gene>
<evidence type="ECO:0008006" key="3">
    <source>
        <dbReference type="Google" id="ProtNLM"/>
    </source>
</evidence>
<sequence>MVATRSVRVAMLNADIPVPNVRAKAASYGAIFQSLLAAAASRIRSGTSIHSSEFDVVQGQYPEELADFDAILITGSAASAHDDAEWIRRLDAYVLDVYQNHPRIRMFGSCFGHQLLCQSLLREFGVCVEKDPNGWELGVQEITLSPRFCEAVGRGQSDSQSLRLQFVHADHVKIPEPERWPDSWILVGSTSHCVVQGVYEPERVLTLQGHFEFDRFINSETLKVFGAAWEPWRLDQALKAIDADDDAERAAEMVARFLTEGRSNRNAYDSGTEIGTALKPVRNAEASSLCVSLLAKSAASDSHQSNDPGIFPGCLSLSSVVVVEEFEFEAVFMSPRDVRSMTHGLQLLPQQSPAAGFVGFSSLIAALKRADSRAGASRDFRRRAKVGECFRASKAVAVAAMAPALELQ</sequence>
<name>A0A9P9WB76_9PEZI</name>
<dbReference type="GO" id="GO:0005829">
    <property type="term" value="C:cytosol"/>
    <property type="evidence" value="ECO:0007669"/>
    <property type="project" value="TreeGrafter"/>
</dbReference>
<dbReference type="PROSITE" id="PS51273">
    <property type="entry name" value="GATASE_TYPE_1"/>
    <property type="match status" value="1"/>
</dbReference>
<proteinExistence type="predicted"/>
<dbReference type="GO" id="GO:0005634">
    <property type="term" value="C:nucleus"/>
    <property type="evidence" value="ECO:0007669"/>
    <property type="project" value="TreeGrafter"/>
</dbReference>
<dbReference type="EMBL" id="JAFIMR010000047">
    <property type="protein sequence ID" value="KAI1856013.1"/>
    <property type="molecule type" value="Genomic_DNA"/>
</dbReference>
<protein>
    <recommendedName>
        <fullName evidence="3">Class I glutamine amidotransferase-like protein</fullName>
    </recommendedName>
</protein>